<dbReference type="RefSeq" id="WP_110172705.1">
    <property type="nucleotide sequence ID" value="NZ_CP015136.1"/>
</dbReference>
<reference evidence="1 2" key="1">
    <citation type="journal article" date="2016" name="Genome Announc.">
        <title>First Complete Genome Sequence of a Subdivision 6 Acidobacterium Strain.</title>
        <authorList>
            <person name="Huang S."/>
            <person name="Vieira S."/>
            <person name="Bunk B."/>
            <person name="Riedel T."/>
            <person name="Sproer C."/>
            <person name="Overmann J."/>
        </authorList>
    </citation>
    <scope>NUCLEOTIDE SEQUENCE [LARGE SCALE GENOMIC DNA]</scope>
    <source>
        <strain evidence="2">DSM 100886 HEG_-6_39</strain>
    </source>
</reference>
<keyword evidence="2" id="KW-1185">Reference proteome</keyword>
<gene>
    <name evidence="1" type="ORF">LuPra_04377</name>
</gene>
<dbReference type="AlphaFoldDB" id="A0A143PSR0"/>
<sequence>MTEPRDAAPALPLAVTYAPDGRLGDAVRALVGRIGALAGDSPHAQRFAAAVQAVVTWLIEHRAAVAGDVAMVFDRDGDRLRGDLRWAASGDTPAVPALAEASSPDVELACDVSGGEVSCRVSCRCA</sequence>
<proteinExistence type="predicted"/>
<protein>
    <submittedName>
        <fullName evidence="1">Uncharacterized protein</fullName>
    </submittedName>
</protein>
<evidence type="ECO:0000313" key="1">
    <source>
        <dbReference type="EMBL" id="AMY11130.1"/>
    </source>
</evidence>
<dbReference type="EMBL" id="CP015136">
    <property type="protein sequence ID" value="AMY11130.1"/>
    <property type="molecule type" value="Genomic_DNA"/>
</dbReference>
<reference evidence="2" key="2">
    <citation type="submission" date="2016-04" db="EMBL/GenBank/DDBJ databases">
        <title>First Complete Genome Sequence of a Subdivision 6 Acidobacterium.</title>
        <authorList>
            <person name="Huang S."/>
            <person name="Vieira S."/>
            <person name="Bunk B."/>
            <person name="Riedel T."/>
            <person name="Sproeer C."/>
            <person name="Overmann J."/>
        </authorList>
    </citation>
    <scope>NUCLEOTIDE SEQUENCE [LARGE SCALE GENOMIC DNA]</scope>
    <source>
        <strain evidence="2">DSM 100886 HEG_-6_39</strain>
    </source>
</reference>
<dbReference type="Proteomes" id="UP000076079">
    <property type="component" value="Chromosome"/>
</dbReference>
<dbReference type="STRING" id="1855912.LuPra_04377"/>
<dbReference type="KEGG" id="abac:LuPra_04377"/>
<organism evidence="1 2">
    <name type="scientific">Luteitalea pratensis</name>
    <dbReference type="NCBI Taxonomy" id="1855912"/>
    <lineage>
        <taxon>Bacteria</taxon>
        <taxon>Pseudomonadati</taxon>
        <taxon>Acidobacteriota</taxon>
        <taxon>Vicinamibacteria</taxon>
        <taxon>Vicinamibacterales</taxon>
        <taxon>Vicinamibacteraceae</taxon>
        <taxon>Luteitalea</taxon>
    </lineage>
</organism>
<accession>A0A143PSR0</accession>
<name>A0A143PSR0_LUTPR</name>
<evidence type="ECO:0000313" key="2">
    <source>
        <dbReference type="Proteomes" id="UP000076079"/>
    </source>
</evidence>